<organism evidence="2 3">
    <name type="scientific">Roridomyces roridus</name>
    <dbReference type="NCBI Taxonomy" id="1738132"/>
    <lineage>
        <taxon>Eukaryota</taxon>
        <taxon>Fungi</taxon>
        <taxon>Dikarya</taxon>
        <taxon>Basidiomycota</taxon>
        <taxon>Agaricomycotina</taxon>
        <taxon>Agaricomycetes</taxon>
        <taxon>Agaricomycetidae</taxon>
        <taxon>Agaricales</taxon>
        <taxon>Marasmiineae</taxon>
        <taxon>Mycenaceae</taxon>
        <taxon>Roridomyces</taxon>
    </lineage>
</organism>
<sequence length="215" mass="22350">MLSYSLSLILSTLFLVVNADCGDNGGALLAWGSQESADASGTNPSIILGFNNAGPFDAAGNPILSIIAVDAGYSSDYYAFNGWTCGQANPNSYPQTTYGPLICTSSLYGDVQTCLTISALNATNATISLQTCVDISTPPVPTQTFEWIGTNYITYGWAFLGAQGPLPLSPSISTDYVPSIVGSGVGAYVSMDYVPGGLPPSTGKEIELILELSDE</sequence>
<comment type="caution">
    <text evidence="2">The sequence shown here is derived from an EMBL/GenBank/DDBJ whole genome shotgun (WGS) entry which is preliminary data.</text>
</comment>
<gene>
    <name evidence="2" type="ORF">FB45DRAFT_1108985</name>
</gene>
<evidence type="ECO:0000313" key="3">
    <source>
        <dbReference type="Proteomes" id="UP001221142"/>
    </source>
</evidence>
<dbReference type="Proteomes" id="UP001221142">
    <property type="component" value="Unassembled WGS sequence"/>
</dbReference>
<dbReference type="EMBL" id="JARKIF010000025">
    <property type="protein sequence ID" value="KAJ7614827.1"/>
    <property type="molecule type" value="Genomic_DNA"/>
</dbReference>
<dbReference type="AlphaFoldDB" id="A0AAD7FE38"/>
<name>A0AAD7FE38_9AGAR</name>
<feature type="chain" id="PRO_5042084223" evidence="1">
    <location>
        <begin position="20"/>
        <end position="215"/>
    </location>
</feature>
<evidence type="ECO:0000256" key="1">
    <source>
        <dbReference type="SAM" id="SignalP"/>
    </source>
</evidence>
<keyword evidence="3" id="KW-1185">Reference proteome</keyword>
<feature type="signal peptide" evidence="1">
    <location>
        <begin position="1"/>
        <end position="19"/>
    </location>
</feature>
<evidence type="ECO:0000313" key="2">
    <source>
        <dbReference type="EMBL" id="KAJ7614827.1"/>
    </source>
</evidence>
<keyword evidence="1" id="KW-0732">Signal</keyword>
<accession>A0AAD7FE38</accession>
<protein>
    <submittedName>
        <fullName evidence="2">Uncharacterized protein</fullName>
    </submittedName>
</protein>
<reference evidence="2" key="1">
    <citation type="submission" date="2023-03" db="EMBL/GenBank/DDBJ databases">
        <title>Massive genome expansion in bonnet fungi (Mycena s.s.) driven by repeated elements and novel gene families across ecological guilds.</title>
        <authorList>
            <consortium name="Lawrence Berkeley National Laboratory"/>
            <person name="Harder C.B."/>
            <person name="Miyauchi S."/>
            <person name="Viragh M."/>
            <person name="Kuo A."/>
            <person name="Thoen E."/>
            <person name="Andreopoulos B."/>
            <person name="Lu D."/>
            <person name="Skrede I."/>
            <person name="Drula E."/>
            <person name="Henrissat B."/>
            <person name="Morin E."/>
            <person name="Kohler A."/>
            <person name="Barry K."/>
            <person name="LaButti K."/>
            <person name="Morin E."/>
            <person name="Salamov A."/>
            <person name="Lipzen A."/>
            <person name="Mereny Z."/>
            <person name="Hegedus B."/>
            <person name="Baldrian P."/>
            <person name="Stursova M."/>
            <person name="Weitz H."/>
            <person name="Taylor A."/>
            <person name="Grigoriev I.V."/>
            <person name="Nagy L.G."/>
            <person name="Martin F."/>
            <person name="Kauserud H."/>
        </authorList>
    </citation>
    <scope>NUCLEOTIDE SEQUENCE</scope>
    <source>
        <strain evidence="2">9284</strain>
    </source>
</reference>
<proteinExistence type="predicted"/>